<feature type="region of interest" description="Disordered" evidence="1">
    <location>
        <begin position="258"/>
        <end position="295"/>
    </location>
</feature>
<gene>
    <name evidence="2" type="ORF">MNEG_11255</name>
</gene>
<protein>
    <submittedName>
        <fullName evidence="2">Uncharacterized protein</fullName>
    </submittedName>
</protein>
<proteinExistence type="predicted"/>
<feature type="compositionally biased region" description="Low complexity" evidence="1">
    <location>
        <begin position="285"/>
        <end position="295"/>
    </location>
</feature>
<dbReference type="RefSeq" id="XP_013895725.1">
    <property type="nucleotide sequence ID" value="XM_014040271.1"/>
</dbReference>
<keyword evidence="3" id="KW-1185">Reference proteome</keyword>
<organism evidence="2 3">
    <name type="scientific">Monoraphidium neglectum</name>
    <dbReference type="NCBI Taxonomy" id="145388"/>
    <lineage>
        <taxon>Eukaryota</taxon>
        <taxon>Viridiplantae</taxon>
        <taxon>Chlorophyta</taxon>
        <taxon>core chlorophytes</taxon>
        <taxon>Chlorophyceae</taxon>
        <taxon>CS clade</taxon>
        <taxon>Sphaeropleales</taxon>
        <taxon>Selenastraceae</taxon>
        <taxon>Monoraphidium</taxon>
    </lineage>
</organism>
<dbReference type="Proteomes" id="UP000054498">
    <property type="component" value="Unassembled WGS sequence"/>
</dbReference>
<feature type="compositionally biased region" description="Basic residues" evidence="1">
    <location>
        <begin position="263"/>
        <end position="276"/>
    </location>
</feature>
<name>A0A0D2MPZ1_9CHLO</name>
<evidence type="ECO:0000313" key="3">
    <source>
        <dbReference type="Proteomes" id="UP000054498"/>
    </source>
</evidence>
<sequence length="295" mass="29758">MTSDVKPGLCEAAVDRGIPLEACDVAGGGTTLRQPASGPPLAAGALDVTYGASLSLRPSDGKWLVNLVARQLATGCHSGVYWGRIALPSSGELAGRASLQASDQLWATNELSLAYPSVAVAGSGVVWVGYVLSGSSTPAGIGFTRILENSNSFEAHINTAKQGTGAVGVGATAVLPWGSYTTADVIDETLFMCAPYVGAGTAAKPWGAWITKIDNATMVASDALAAAAAFERGEIVAQSVAQEPAAAGLLPKGATGAFLQPRAHVHRGPPARRLRGRGGEGGGELASPGGRPSRG</sequence>
<dbReference type="EMBL" id="KK102879">
    <property type="protein sequence ID" value="KIY96705.1"/>
    <property type="molecule type" value="Genomic_DNA"/>
</dbReference>
<dbReference type="KEGG" id="mng:MNEG_11255"/>
<dbReference type="AlphaFoldDB" id="A0A0D2MPZ1"/>
<accession>A0A0D2MPZ1</accession>
<evidence type="ECO:0000256" key="1">
    <source>
        <dbReference type="SAM" id="MobiDB-lite"/>
    </source>
</evidence>
<reference evidence="2 3" key="1">
    <citation type="journal article" date="2013" name="BMC Genomics">
        <title>Reconstruction of the lipid metabolism for the microalga Monoraphidium neglectum from its genome sequence reveals characteristics suitable for biofuel production.</title>
        <authorList>
            <person name="Bogen C."/>
            <person name="Al-Dilaimi A."/>
            <person name="Albersmeier A."/>
            <person name="Wichmann J."/>
            <person name="Grundmann M."/>
            <person name="Rupp O."/>
            <person name="Lauersen K.J."/>
            <person name="Blifernez-Klassen O."/>
            <person name="Kalinowski J."/>
            <person name="Goesmann A."/>
            <person name="Mussgnug J.H."/>
            <person name="Kruse O."/>
        </authorList>
    </citation>
    <scope>NUCLEOTIDE SEQUENCE [LARGE SCALE GENOMIC DNA]</scope>
    <source>
        <strain evidence="2 3">SAG 48.87</strain>
    </source>
</reference>
<dbReference type="GeneID" id="25728499"/>
<evidence type="ECO:0000313" key="2">
    <source>
        <dbReference type="EMBL" id="KIY96705.1"/>
    </source>
</evidence>